<dbReference type="NCBIfam" id="TIGR02937">
    <property type="entry name" value="sigma70-ECF"/>
    <property type="match status" value="1"/>
</dbReference>
<name>A0A455SJD7_9CHLR</name>
<dbReference type="InterPro" id="IPR007627">
    <property type="entry name" value="RNA_pol_sigma70_r2"/>
</dbReference>
<evidence type="ECO:0000256" key="2">
    <source>
        <dbReference type="ARBA" id="ARBA00023015"/>
    </source>
</evidence>
<keyword evidence="3" id="KW-0731">Sigma factor</keyword>
<dbReference type="PANTHER" id="PTHR43133:SF46">
    <property type="entry name" value="RNA POLYMERASE SIGMA-70 FACTOR ECF SUBFAMILY"/>
    <property type="match status" value="1"/>
</dbReference>
<dbReference type="AlphaFoldDB" id="A0A455SJD7"/>
<dbReference type="InterPro" id="IPR014284">
    <property type="entry name" value="RNA_pol_sigma-70_dom"/>
</dbReference>
<proteinExistence type="inferred from homology"/>
<dbReference type="InterPro" id="IPR036388">
    <property type="entry name" value="WH-like_DNA-bd_sf"/>
</dbReference>
<dbReference type="Pfam" id="PF08281">
    <property type="entry name" value="Sigma70_r4_2"/>
    <property type="match status" value="1"/>
</dbReference>
<dbReference type="CDD" id="cd06171">
    <property type="entry name" value="Sigma70_r4"/>
    <property type="match status" value="1"/>
</dbReference>
<dbReference type="GO" id="GO:0003677">
    <property type="term" value="F:DNA binding"/>
    <property type="evidence" value="ECO:0007669"/>
    <property type="project" value="InterPro"/>
</dbReference>
<dbReference type="Gene3D" id="1.10.1740.10">
    <property type="match status" value="1"/>
</dbReference>
<protein>
    <submittedName>
        <fullName evidence="7">RNA polymerase sigma24 factor</fullName>
    </submittedName>
</protein>
<dbReference type="Pfam" id="PF04542">
    <property type="entry name" value="Sigma70_r2"/>
    <property type="match status" value="1"/>
</dbReference>
<accession>A0A455SJD7</accession>
<evidence type="ECO:0000313" key="7">
    <source>
        <dbReference type="EMBL" id="BBH87700.1"/>
    </source>
</evidence>
<evidence type="ECO:0000259" key="6">
    <source>
        <dbReference type="Pfam" id="PF08281"/>
    </source>
</evidence>
<sequence length="174" mass="20641">MEQLYARYRLAIWRYLWYRLGENAALVEETLQEVFLAVWRSAARYRGEAQVETWILRIAQHIVLNTRRNLSRTIEGSQQQDHTEAYYNEMDTYHPQRSYEEQILERLHLGEALSRLSDKYRVVLELTFYCGFSCEEVAHILNIPTGTVKSRIHSARQKLLAELAETKQKRGQHI</sequence>
<comment type="similarity">
    <text evidence="1">Belongs to the sigma-70 factor family. ECF subfamily.</text>
</comment>
<dbReference type="GO" id="GO:0016987">
    <property type="term" value="F:sigma factor activity"/>
    <property type="evidence" value="ECO:0007669"/>
    <property type="project" value="UniProtKB-KW"/>
</dbReference>
<evidence type="ECO:0000256" key="1">
    <source>
        <dbReference type="ARBA" id="ARBA00010641"/>
    </source>
</evidence>
<gene>
    <name evidence="7" type="ORF">KTC_24510</name>
</gene>
<organism evidence="7">
    <name type="scientific">Thermosporothrix sp. COM3</name>
    <dbReference type="NCBI Taxonomy" id="2490863"/>
    <lineage>
        <taxon>Bacteria</taxon>
        <taxon>Bacillati</taxon>
        <taxon>Chloroflexota</taxon>
        <taxon>Ktedonobacteria</taxon>
        <taxon>Ktedonobacterales</taxon>
        <taxon>Thermosporotrichaceae</taxon>
        <taxon>Thermosporothrix</taxon>
    </lineage>
</organism>
<dbReference type="InterPro" id="IPR039425">
    <property type="entry name" value="RNA_pol_sigma-70-like"/>
</dbReference>
<keyword evidence="4" id="KW-0804">Transcription</keyword>
<dbReference type="EMBL" id="AP019376">
    <property type="protein sequence ID" value="BBH87700.1"/>
    <property type="molecule type" value="Genomic_DNA"/>
</dbReference>
<evidence type="ECO:0000256" key="3">
    <source>
        <dbReference type="ARBA" id="ARBA00023082"/>
    </source>
</evidence>
<dbReference type="Gene3D" id="1.10.10.10">
    <property type="entry name" value="Winged helix-like DNA-binding domain superfamily/Winged helix DNA-binding domain"/>
    <property type="match status" value="1"/>
</dbReference>
<dbReference type="GO" id="GO:0006352">
    <property type="term" value="P:DNA-templated transcription initiation"/>
    <property type="evidence" value="ECO:0007669"/>
    <property type="project" value="InterPro"/>
</dbReference>
<dbReference type="PANTHER" id="PTHR43133">
    <property type="entry name" value="RNA POLYMERASE ECF-TYPE SIGMA FACTO"/>
    <property type="match status" value="1"/>
</dbReference>
<feature type="domain" description="RNA polymerase sigma factor 70 region 4 type 2" evidence="6">
    <location>
        <begin position="109"/>
        <end position="159"/>
    </location>
</feature>
<keyword evidence="2" id="KW-0805">Transcription regulation</keyword>
<dbReference type="InterPro" id="IPR013249">
    <property type="entry name" value="RNA_pol_sigma70_r4_t2"/>
</dbReference>
<dbReference type="SUPFAM" id="SSF88946">
    <property type="entry name" value="Sigma2 domain of RNA polymerase sigma factors"/>
    <property type="match status" value="1"/>
</dbReference>
<feature type="domain" description="RNA polymerase sigma-70 region 2" evidence="5">
    <location>
        <begin position="4"/>
        <end position="72"/>
    </location>
</feature>
<reference evidence="7" key="1">
    <citation type="submission" date="2018-12" db="EMBL/GenBank/DDBJ databases">
        <title>Novel natural products biosynthetic potential of the class Ktedonobacteria.</title>
        <authorList>
            <person name="Zheng Y."/>
            <person name="Saitou A."/>
            <person name="Wang C.M."/>
            <person name="Toyoda A."/>
            <person name="Minakuchi Y."/>
            <person name="Sekiguchi Y."/>
            <person name="Ueda K."/>
            <person name="Takano H."/>
            <person name="Sakai Y."/>
            <person name="Yokota A."/>
            <person name="Yabe S."/>
        </authorList>
    </citation>
    <scope>NUCLEOTIDE SEQUENCE</scope>
    <source>
        <strain evidence="7">COM3</strain>
    </source>
</reference>
<evidence type="ECO:0000256" key="4">
    <source>
        <dbReference type="ARBA" id="ARBA00023163"/>
    </source>
</evidence>
<evidence type="ECO:0000259" key="5">
    <source>
        <dbReference type="Pfam" id="PF04542"/>
    </source>
</evidence>
<dbReference type="InterPro" id="IPR013324">
    <property type="entry name" value="RNA_pol_sigma_r3/r4-like"/>
</dbReference>
<dbReference type="SUPFAM" id="SSF88659">
    <property type="entry name" value="Sigma3 and sigma4 domains of RNA polymerase sigma factors"/>
    <property type="match status" value="1"/>
</dbReference>
<dbReference type="InterPro" id="IPR013325">
    <property type="entry name" value="RNA_pol_sigma_r2"/>
</dbReference>